<dbReference type="PANTHER" id="PTHR39598">
    <property type="entry name" value="AUSTINOL SYNTHESIS PROTEIN F-RELATED"/>
    <property type="match status" value="1"/>
</dbReference>
<organism evidence="2 3">
    <name type="scientific">Corynascus novoguineensis</name>
    <dbReference type="NCBI Taxonomy" id="1126955"/>
    <lineage>
        <taxon>Eukaryota</taxon>
        <taxon>Fungi</taxon>
        <taxon>Dikarya</taxon>
        <taxon>Ascomycota</taxon>
        <taxon>Pezizomycotina</taxon>
        <taxon>Sordariomycetes</taxon>
        <taxon>Sordariomycetidae</taxon>
        <taxon>Sordariales</taxon>
        <taxon>Chaetomiaceae</taxon>
        <taxon>Corynascus</taxon>
    </lineage>
</organism>
<gene>
    <name evidence="2" type="ORF">C7999DRAFT_34722</name>
</gene>
<dbReference type="InterPro" id="IPR037401">
    <property type="entry name" value="SnoaL-like"/>
</dbReference>
<evidence type="ECO:0000313" key="2">
    <source>
        <dbReference type="EMBL" id="KAK4244954.1"/>
    </source>
</evidence>
<dbReference type="Proteomes" id="UP001303647">
    <property type="component" value="Unassembled WGS sequence"/>
</dbReference>
<dbReference type="Gene3D" id="3.10.450.50">
    <property type="match status" value="1"/>
</dbReference>
<evidence type="ECO:0000313" key="3">
    <source>
        <dbReference type="Proteomes" id="UP001303647"/>
    </source>
</evidence>
<comment type="caution">
    <text evidence="2">The sequence shown here is derived from an EMBL/GenBank/DDBJ whole genome shotgun (WGS) entry which is preliminary data.</text>
</comment>
<name>A0AAN7HM93_9PEZI</name>
<dbReference type="EMBL" id="MU857718">
    <property type="protein sequence ID" value="KAK4244954.1"/>
    <property type="molecule type" value="Genomic_DNA"/>
</dbReference>
<dbReference type="PANTHER" id="PTHR39598:SF1">
    <property type="entry name" value="AUSTINOID BIOSYNTHESIS CLUSTERS PROTEIN F-RELATED"/>
    <property type="match status" value="1"/>
</dbReference>
<feature type="domain" description="SnoaL-like" evidence="1">
    <location>
        <begin position="13"/>
        <end position="117"/>
    </location>
</feature>
<sequence>MAPSASTQAATLERFLDAWKRWDASAWLATFADDFTQVTLPFGMKVPSRDRTQVEQVLPKLMNVVQDYKLTIHEAVHDAAKNKAAIYCMSEGTTPWGPWAMEYAVFIRFTEAGDRVAHLEEMLDSAFMKEFAPKFGQYLREQSAATAAA</sequence>
<dbReference type="InterPro" id="IPR050977">
    <property type="entry name" value="Fungal_Meroterpenoid_Isomerase"/>
</dbReference>
<reference evidence="2" key="1">
    <citation type="journal article" date="2023" name="Mol. Phylogenet. Evol.">
        <title>Genome-scale phylogeny and comparative genomics of the fungal order Sordariales.</title>
        <authorList>
            <person name="Hensen N."/>
            <person name="Bonometti L."/>
            <person name="Westerberg I."/>
            <person name="Brannstrom I.O."/>
            <person name="Guillou S."/>
            <person name="Cros-Aarteil S."/>
            <person name="Calhoun S."/>
            <person name="Haridas S."/>
            <person name="Kuo A."/>
            <person name="Mondo S."/>
            <person name="Pangilinan J."/>
            <person name="Riley R."/>
            <person name="LaButti K."/>
            <person name="Andreopoulos B."/>
            <person name="Lipzen A."/>
            <person name="Chen C."/>
            <person name="Yan M."/>
            <person name="Daum C."/>
            <person name="Ng V."/>
            <person name="Clum A."/>
            <person name="Steindorff A."/>
            <person name="Ohm R.A."/>
            <person name="Martin F."/>
            <person name="Silar P."/>
            <person name="Natvig D.O."/>
            <person name="Lalanne C."/>
            <person name="Gautier V."/>
            <person name="Ament-Velasquez S.L."/>
            <person name="Kruys A."/>
            <person name="Hutchinson M.I."/>
            <person name="Powell A.J."/>
            <person name="Barry K."/>
            <person name="Miller A.N."/>
            <person name="Grigoriev I.V."/>
            <person name="Debuchy R."/>
            <person name="Gladieux P."/>
            <person name="Hiltunen Thoren M."/>
            <person name="Johannesson H."/>
        </authorList>
    </citation>
    <scope>NUCLEOTIDE SEQUENCE</scope>
    <source>
        <strain evidence="2">CBS 359.72</strain>
    </source>
</reference>
<dbReference type="InterPro" id="IPR032710">
    <property type="entry name" value="NTF2-like_dom_sf"/>
</dbReference>
<protein>
    <recommendedName>
        <fullName evidence="1">SnoaL-like domain-containing protein</fullName>
    </recommendedName>
</protein>
<evidence type="ECO:0000259" key="1">
    <source>
        <dbReference type="Pfam" id="PF12680"/>
    </source>
</evidence>
<accession>A0AAN7HM93</accession>
<keyword evidence="3" id="KW-1185">Reference proteome</keyword>
<reference evidence="2" key="2">
    <citation type="submission" date="2023-05" db="EMBL/GenBank/DDBJ databases">
        <authorList>
            <consortium name="Lawrence Berkeley National Laboratory"/>
            <person name="Steindorff A."/>
            <person name="Hensen N."/>
            <person name="Bonometti L."/>
            <person name="Westerberg I."/>
            <person name="Brannstrom I.O."/>
            <person name="Guillou S."/>
            <person name="Cros-Aarteil S."/>
            <person name="Calhoun S."/>
            <person name="Haridas S."/>
            <person name="Kuo A."/>
            <person name="Mondo S."/>
            <person name="Pangilinan J."/>
            <person name="Riley R."/>
            <person name="Labutti K."/>
            <person name="Andreopoulos B."/>
            <person name="Lipzen A."/>
            <person name="Chen C."/>
            <person name="Yanf M."/>
            <person name="Daum C."/>
            <person name="Ng V."/>
            <person name="Clum A."/>
            <person name="Ohm R."/>
            <person name="Martin F."/>
            <person name="Silar P."/>
            <person name="Natvig D."/>
            <person name="Lalanne C."/>
            <person name="Gautier V."/>
            <person name="Ament-Velasquez S.L."/>
            <person name="Kruys A."/>
            <person name="Hutchinson M.I."/>
            <person name="Powell A.J."/>
            <person name="Barry K."/>
            <person name="Miller A.N."/>
            <person name="Grigoriev I.V."/>
            <person name="Debuchy R."/>
            <person name="Gladieux P."/>
            <person name="Thoren M.H."/>
            <person name="Johannesson H."/>
        </authorList>
    </citation>
    <scope>NUCLEOTIDE SEQUENCE</scope>
    <source>
        <strain evidence="2">CBS 359.72</strain>
    </source>
</reference>
<dbReference type="Pfam" id="PF12680">
    <property type="entry name" value="SnoaL_2"/>
    <property type="match status" value="1"/>
</dbReference>
<proteinExistence type="predicted"/>
<dbReference type="SUPFAM" id="SSF54427">
    <property type="entry name" value="NTF2-like"/>
    <property type="match status" value="1"/>
</dbReference>
<dbReference type="AlphaFoldDB" id="A0AAN7HM93"/>